<dbReference type="EMBL" id="UIDG01000001">
    <property type="protein sequence ID" value="SUS03346.1"/>
    <property type="molecule type" value="Genomic_DNA"/>
</dbReference>
<dbReference type="Gene3D" id="1.10.760.10">
    <property type="entry name" value="Cytochrome c-like domain"/>
    <property type="match status" value="1"/>
</dbReference>
<evidence type="ECO:0000256" key="3">
    <source>
        <dbReference type="ARBA" id="ARBA00023004"/>
    </source>
</evidence>
<gene>
    <name evidence="5" type="ORF">DF3PB_10098</name>
</gene>
<evidence type="ECO:0000256" key="1">
    <source>
        <dbReference type="ARBA" id="ARBA00022617"/>
    </source>
</evidence>
<dbReference type="GO" id="GO:0046872">
    <property type="term" value="F:metal ion binding"/>
    <property type="evidence" value="ECO:0007669"/>
    <property type="project" value="UniProtKB-KW"/>
</dbReference>
<accession>A0A380T7I0</accession>
<sequence length="142" mass="15315">MFHRTADNSLYNANGERAPEIQKSKLVLKLTASACLTALAACTTTGAETRGSTRPDPVVEGRTYASLKCAGCHALDLNDLGPNWDAPPMKTLLPHLEFKILERDRSGDATLTHGQMPPLHLSMLEKEGLVAYLQSLSGSPTQ</sequence>
<protein>
    <recommendedName>
        <fullName evidence="4">Cytochrome c domain-containing protein</fullName>
    </recommendedName>
</protein>
<dbReference type="PROSITE" id="PS51007">
    <property type="entry name" value="CYTC"/>
    <property type="match status" value="1"/>
</dbReference>
<keyword evidence="2" id="KW-0479">Metal-binding</keyword>
<dbReference type="AlphaFoldDB" id="A0A380T7I0"/>
<dbReference type="Pfam" id="PF00034">
    <property type="entry name" value="Cytochrom_C"/>
    <property type="match status" value="1"/>
</dbReference>
<dbReference type="GO" id="GO:0009055">
    <property type="term" value="F:electron transfer activity"/>
    <property type="evidence" value="ECO:0007669"/>
    <property type="project" value="InterPro"/>
</dbReference>
<evidence type="ECO:0000259" key="4">
    <source>
        <dbReference type="PROSITE" id="PS51007"/>
    </source>
</evidence>
<name>A0A380T7I0_9ZZZZ</name>
<organism evidence="5">
    <name type="scientific">metagenome</name>
    <dbReference type="NCBI Taxonomy" id="256318"/>
    <lineage>
        <taxon>unclassified sequences</taxon>
        <taxon>metagenomes</taxon>
    </lineage>
</organism>
<dbReference type="GO" id="GO:0020037">
    <property type="term" value="F:heme binding"/>
    <property type="evidence" value="ECO:0007669"/>
    <property type="project" value="InterPro"/>
</dbReference>
<keyword evidence="1" id="KW-0349">Heme</keyword>
<evidence type="ECO:0000256" key="2">
    <source>
        <dbReference type="ARBA" id="ARBA00022723"/>
    </source>
</evidence>
<reference evidence="5" key="1">
    <citation type="submission" date="2018-07" db="EMBL/GenBank/DDBJ databases">
        <authorList>
            <person name="Quirk P.G."/>
            <person name="Krulwich T.A."/>
        </authorList>
    </citation>
    <scope>NUCLEOTIDE SEQUENCE</scope>
</reference>
<dbReference type="SUPFAM" id="SSF46626">
    <property type="entry name" value="Cytochrome c"/>
    <property type="match status" value="1"/>
</dbReference>
<keyword evidence="3" id="KW-0408">Iron</keyword>
<evidence type="ECO:0000313" key="5">
    <source>
        <dbReference type="EMBL" id="SUS03346.1"/>
    </source>
</evidence>
<dbReference type="InterPro" id="IPR009056">
    <property type="entry name" value="Cyt_c-like_dom"/>
</dbReference>
<proteinExistence type="predicted"/>
<feature type="domain" description="Cytochrome c" evidence="4">
    <location>
        <begin position="56"/>
        <end position="137"/>
    </location>
</feature>
<dbReference type="InterPro" id="IPR036909">
    <property type="entry name" value="Cyt_c-like_dom_sf"/>
</dbReference>